<dbReference type="GO" id="GO:0043157">
    <property type="term" value="P:response to cation stress"/>
    <property type="evidence" value="ECO:0007669"/>
    <property type="project" value="TreeGrafter"/>
</dbReference>
<dbReference type="Proteomes" id="UP000808337">
    <property type="component" value="Unassembled WGS sequence"/>
</dbReference>
<dbReference type="AlphaFoldDB" id="A0A9D7T0G4"/>
<protein>
    <submittedName>
        <fullName evidence="1">Uncharacterized protein</fullName>
    </submittedName>
</protein>
<evidence type="ECO:0000313" key="2">
    <source>
        <dbReference type="Proteomes" id="UP000808337"/>
    </source>
</evidence>
<dbReference type="SUPFAM" id="SSF50998">
    <property type="entry name" value="Quinoprotein alcohol dehydrogenase-like"/>
    <property type="match status" value="1"/>
</dbReference>
<evidence type="ECO:0000313" key="1">
    <source>
        <dbReference type="EMBL" id="MBK9985313.1"/>
    </source>
</evidence>
<reference evidence="1 2" key="1">
    <citation type="submission" date="2020-10" db="EMBL/GenBank/DDBJ databases">
        <title>Connecting structure to function with the recovery of over 1000 high-quality activated sludge metagenome-assembled genomes encoding full-length rRNA genes using long-read sequencing.</title>
        <authorList>
            <person name="Singleton C.M."/>
            <person name="Petriglieri F."/>
            <person name="Kristensen J.M."/>
            <person name="Kirkegaard R.H."/>
            <person name="Michaelsen T.Y."/>
            <person name="Andersen M.H."/>
            <person name="Karst S.M."/>
            <person name="Dueholm M.S."/>
            <person name="Nielsen P.H."/>
            <person name="Albertsen M."/>
        </authorList>
    </citation>
    <scope>NUCLEOTIDE SEQUENCE [LARGE SCALE GENOMIC DNA]</scope>
    <source>
        <strain evidence="1">Ribe_18-Q3-R11-54_MAXAC.273</strain>
    </source>
</reference>
<accession>A0A9D7T0G4</accession>
<organism evidence="1 2">
    <name type="scientific">Candidatus Opimibacter skivensis</name>
    <dbReference type="NCBI Taxonomy" id="2982028"/>
    <lineage>
        <taxon>Bacteria</taxon>
        <taxon>Pseudomonadati</taxon>
        <taxon>Bacteroidota</taxon>
        <taxon>Saprospiria</taxon>
        <taxon>Saprospirales</taxon>
        <taxon>Saprospiraceae</taxon>
        <taxon>Candidatus Opimibacter</taxon>
    </lineage>
</organism>
<name>A0A9D7T0G4_9BACT</name>
<dbReference type="PANTHER" id="PTHR31599">
    <property type="entry name" value="CALCIUM UP-REGULATED PROTEIN A-RELATED"/>
    <property type="match status" value="1"/>
</dbReference>
<dbReference type="InterPro" id="IPR011047">
    <property type="entry name" value="Quinoprotein_ADH-like_sf"/>
</dbReference>
<sequence>MNALVSPGFSLTTSWVELYLDPLFLGSPLTKVTAPVIAVSADDTVYMGSQDVGLWSYSMTTGSWVWINTYQLRPALPVAPVNANAVYAGIGVQWNGPTTPLTITYFNNGQQTNLPLLPNQDQPLQMAASGDGQLWVLGQSGTVYQISGQTWTPVPNGSLAILKITHGGPKNTWAIARIGADTQVVEYIAGKGWQPDTTFPGKSPEWISACEDGSLWVVVGTTLYLRTAGQKWQLLTATIPQPGTVTGFSASSQYRCYVSLTDANGNLTVQCLSLGVVDRTPVPWPAMTAAQQNVYNAISWYVIGSKGSSIRSLYPDKLADLDILFTKLESWTYTEFVAWYTANENPPVPSQADWSIVIGQVTTELAYAAAMRKLQGQLKDLNNQIAIVNGEVLPTVWGMVGLSAPQGPDKESSIDLWLGNIVEGLAWGIATVFTDGAAAFAAAAVASLMGSGISAIEGPDHKPLQNNNALTIKYAALVDTLTQFYLNANLLTDKTTETVVQDWGMMRAVGSTINSGKWFWPETESDLLAAAAKDSFEVSFYQSLIPAKWQILYTLWGNYIEYDWTYTPVFTTYKTPVTNTPPGSFPVENVWFCNLLGNPSHVSSSMDEDDFSPYPDPGLFSRLMQLGVDLDDFFLGNNGWALQQATLVFE</sequence>
<comment type="caution">
    <text evidence="1">The sequence shown here is derived from an EMBL/GenBank/DDBJ whole genome shotgun (WGS) entry which is preliminary data.</text>
</comment>
<dbReference type="PANTHER" id="PTHR31599:SF2">
    <property type="entry name" value="CALCIUM UP-REGULATED PROTEIN A-RELATED"/>
    <property type="match status" value="1"/>
</dbReference>
<gene>
    <name evidence="1" type="ORF">IPP15_23740</name>
</gene>
<dbReference type="EMBL" id="JADKGY010000035">
    <property type="protein sequence ID" value="MBK9985313.1"/>
    <property type="molecule type" value="Genomic_DNA"/>
</dbReference>
<proteinExistence type="predicted"/>
<dbReference type="InterPro" id="IPR051780">
    <property type="entry name" value="Ca_Up-reg_Membrane_Reg"/>
</dbReference>